<evidence type="ECO:0000313" key="1">
    <source>
        <dbReference type="EMBL" id="MDT8900279.1"/>
    </source>
</evidence>
<comment type="caution">
    <text evidence="1">The sequence shown here is derived from an EMBL/GenBank/DDBJ whole genome shotgun (WGS) entry which is preliminary data.</text>
</comment>
<proteinExistence type="predicted"/>
<organism evidence="1 2">
    <name type="scientific">Anaeroselena agilis</name>
    <dbReference type="NCBI Taxonomy" id="3063788"/>
    <lineage>
        <taxon>Bacteria</taxon>
        <taxon>Bacillati</taxon>
        <taxon>Bacillota</taxon>
        <taxon>Negativicutes</taxon>
        <taxon>Acetonemataceae</taxon>
        <taxon>Anaeroselena</taxon>
    </lineage>
</organism>
<dbReference type="Proteomes" id="UP001254848">
    <property type="component" value="Unassembled WGS sequence"/>
</dbReference>
<protein>
    <submittedName>
        <fullName evidence="1">Uncharacterized protein</fullName>
    </submittedName>
</protein>
<dbReference type="EMBL" id="JAUOZS010000001">
    <property type="protein sequence ID" value="MDT8900279.1"/>
    <property type="molecule type" value="Genomic_DNA"/>
</dbReference>
<name>A0ABU3NTY2_9FIRM</name>
<gene>
    <name evidence="1" type="ORF">Q4T40_03375</name>
</gene>
<dbReference type="RefSeq" id="WP_413778830.1">
    <property type="nucleotide sequence ID" value="NZ_JAUOZS010000001.1"/>
</dbReference>
<accession>A0ABU3NTY2</accession>
<evidence type="ECO:0000313" key="2">
    <source>
        <dbReference type="Proteomes" id="UP001254848"/>
    </source>
</evidence>
<reference evidence="1 2" key="1">
    <citation type="submission" date="2023-07" db="EMBL/GenBank/DDBJ databases">
        <title>The novel representative of Negativicutes class, Anaeroselena agilis gen. nov. sp. nov.</title>
        <authorList>
            <person name="Prokofeva M.I."/>
            <person name="Elcheninov A.G."/>
            <person name="Klyukina A."/>
            <person name="Kublanov I.V."/>
            <person name="Frolov E.N."/>
            <person name="Podosokorskaya O.A."/>
        </authorList>
    </citation>
    <scope>NUCLEOTIDE SEQUENCE [LARGE SCALE GENOMIC DNA]</scope>
    <source>
        <strain evidence="1 2">4137-cl</strain>
    </source>
</reference>
<sequence>MIIGGITLPEQYTPLDCTKPRATRTTAVVSTYGGVAVFDWGSILAGKEIKLTWKSMTVALFETLDALYQAGNAIVWDSSIGGRVYHVKITVFDGSLLFDKNNEYMLNVAMTLIILDEVVT</sequence>
<keyword evidence="2" id="KW-1185">Reference proteome</keyword>